<dbReference type="EMBL" id="VLLG01000005">
    <property type="protein sequence ID" value="TWI84114.1"/>
    <property type="molecule type" value="Genomic_DNA"/>
</dbReference>
<sequence length="274" mass="31448">MKKIIAAIDAMHFSEDQLDSFLYITKEAQGRLTIVLLEDIVGQQVPVASTSTFQYEQVVRESMEERRRLRKEHVDRVYRACDNRGEDIRIYETIGFPVADVIAASRFADLLLINNNTSFAFLYESNPPKFVKDVLADAQCPVMVLPDKVHPLKELIFSYNGTFSSMYAIRQFSQLFPGLSDMPVNVIYVTEGGNSELPKDSSIKDYMEHHYDEVRYTILNGDPVPEMLALLMHRRDCIVTYGAYGRSRMSRFFHRSDADSVLRTTDIPIFITHP</sequence>
<reference evidence="1 2" key="1">
    <citation type="journal article" date="2013" name="Stand. Genomic Sci.">
        <title>Genomic Encyclopedia of Type Strains, Phase I: The one thousand microbial genomes (KMG-I) project.</title>
        <authorList>
            <person name="Kyrpides N.C."/>
            <person name="Woyke T."/>
            <person name="Eisen J.A."/>
            <person name="Garrity G."/>
            <person name="Lilburn T.G."/>
            <person name="Beck B.J."/>
            <person name="Whitman W.B."/>
            <person name="Hugenholtz P."/>
            <person name="Klenk H.P."/>
        </authorList>
    </citation>
    <scope>NUCLEOTIDE SEQUENCE [LARGE SCALE GENOMIC DNA]</scope>
    <source>
        <strain evidence="1 2">DSM 13484</strain>
    </source>
</reference>
<evidence type="ECO:0000313" key="1">
    <source>
        <dbReference type="EMBL" id="TWI84114.1"/>
    </source>
</evidence>
<keyword evidence="2" id="KW-1185">Reference proteome</keyword>
<dbReference type="AlphaFoldDB" id="A0A562SSW8"/>
<dbReference type="Gene3D" id="3.40.50.12370">
    <property type="match status" value="1"/>
</dbReference>
<dbReference type="Proteomes" id="UP000316778">
    <property type="component" value="Unassembled WGS sequence"/>
</dbReference>
<organism evidence="1 2">
    <name type="scientific">Chitinophaga japonensis</name>
    <name type="common">Flexibacter japonensis</name>
    <dbReference type="NCBI Taxonomy" id="104662"/>
    <lineage>
        <taxon>Bacteria</taxon>
        <taxon>Pseudomonadati</taxon>
        <taxon>Bacteroidota</taxon>
        <taxon>Chitinophagia</taxon>
        <taxon>Chitinophagales</taxon>
        <taxon>Chitinophagaceae</taxon>
        <taxon>Chitinophaga</taxon>
    </lineage>
</organism>
<proteinExistence type="predicted"/>
<dbReference type="SUPFAM" id="SSF52402">
    <property type="entry name" value="Adenine nucleotide alpha hydrolases-like"/>
    <property type="match status" value="2"/>
</dbReference>
<evidence type="ECO:0008006" key="3">
    <source>
        <dbReference type="Google" id="ProtNLM"/>
    </source>
</evidence>
<gene>
    <name evidence="1" type="ORF">LX66_4476</name>
</gene>
<accession>A0A562SSW8</accession>
<protein>
    <recommendedName>
        <fullName evidence="3">Universal stress protein family protein</fullName>
    </recommendedName>
</protein>
<dbReference type="OrthoDB" id="662548at2"/>
<comment type="caution">
    <text evidence="1">The sequence shown here is derived from an EMBL/GenBank/DDBJ whole genome shotgun (WGS) entry which is preliminary data.</text>
</comment>
<evidence type="ECO:0000313" key="2">
    <source>
        <dbReference type="Proteomes" id="UP000316778"/>
    </source>
</evidence>
<name>A0A562SSW8_CHIJA</name>
<dbReference type="RefSeq" id="WP_145717648.1">
    <property type="nucleotide sequence ID" value="NZ_BAAAFY010000002.1"/>
</dbReference>